<dbReference type="SMART" id="SM00028">
    <property type="entry name" value="TPR"/>
    <property type="match status" value="3"/>
</dbReference>
<name>A0A1R2B5L9_9CILI</name>
<comment type="caution">
    <text evidence="2">The sequence shown here is derived from an EMBL/GenBank/DDBJ whole genome shotgun (WGS) entry which is preliminary data.</text>
</comment>
<feature type="repeat" description="TPR" evidence="1">
    <location>
        <begin position="56"/>
        <end position="89"/>
    </location>
</feature>
<dbReference type="PROSITE" id="PS50005">
    <property type="entry name" value="TPR"/>
    <property type="match status" value="1"/>
</dbReference>
<reference evidence="2 3" key="1">
    <citation type="submission" date="2016-11" db="EMBL/GenBank/DDBJ databases">
        <title>The macronuclear genome of Stentor coeruleus: a giant cell with tiny introns.</title>
        <authorList>
            <person name="Slabodnick M."/>
            <person name="Ruby J.G."/>
            <person name="Reiff S.B."/>
            <person name="Swart E.C."/>
            <person name="Gosai S."/>
            <person name="Prabakaran S."/>
            <person name="Witkowska E."/>
            <person name="Larue G.E."/>
            <person name="Fisher S."/>
            <person name="Freeman R.M."/>
            <person name="Gunawardena J."/>
            <person name="Chu W."/>
            <person name="Stover N.A."/>
            <person name="Gregory B.D."/>
            <person name="Nowacki M."/>
            <person name="Derisi J."/>
            <person name="Roy S.W."/>
            <person name="Marshall W.F."/>
            <person name="Sood P."/>
        </authorList>
    </citation>
    <scope>NUCLEOTIDE SEQUENCE [LARGE SCALE GENOMIC DNA]</scope>
    <source>
        <strain evidence="2">WM001</strain>
    </source>
</reference>
<dbReference type="Pfam" id="PF13181">
    <property type="entry name" value="TPR_8"/>
    <property type="match status" value="1"/>
</dbReference>
<evidence type="ECO:0000313" key="2">
    <source>
        <dbReference type="EMBL" id="OMJ72062.1"/>
    </source>
</evidence>
<accession>A0A1R2B5L9</accession>
<evidence type="ECO:0000256" key="1">
    <source>
        <dbReference type="PROSITE-ProRule" id="PRU00339"/>
    </source>
</evidence>
<dbReference type="AlphaFoldDB" id="A0A1R2B5L9"/>
<dbReference type="EMBL" id="MPUH01000933">
    <property type="protein sequence ID" value="OMJ72062.1"/>
    <property type="molecule type" value="Genomic_DNA"/>
</dbReference>
<evidence type="ECO:0000313" key="3">
    <source>
        <dbReference type="Proteomes" id="UP000187209"/>
    </source>
</evidence>
<dbReference type="Gene3D" id="1.25.40.10">
    <property type="entry name" value="Tetratricopeptide repeat domain"/>
    <property type="match status" value="2"/>
</dbReference>
<proteinExistence type="predicted"/>
<dbReference type="SUPFAM" id="SSF48452">
    <property type="entry name" value="TPR-like"/>
    <property type="match status" value="1"/>
</dbReference>
<keyword evidence="3" id="KW-1185">Reference proteome</keyword>
<keyword evidence="1" id="KW-0802">TPR repeat</keyword>
<dbReference type="InterPro" id="IPR019734">
    <property type="entry name" value="TPR_rpt"/>
</dbReference>
<protein>
    <submittedName>
        <fullName evidence="2">Uncharacterized protein</fullName>
    </submittedName>
</protein>
<dbReference type="PROSITE" id="PS50096">
    <property type="entry name" value="IQ"/>
    <property type="match status" value="1"/>
</dbReference>
<dbReference type="Proteomes" id="UP000187209">
    <property type="component" value="Unassembled WGS sequence"/>
</dbReference>
<gene>
    <name evidence="2" type="ORF">SteCoe_29568</name>
</gene>
<sequence>MHKNSLDLHSLVMDYNKSAIQALQQGNFPTAHKDLSKAKFLLKNLENTQKILKLKAITYNNFGCFYKKQGRLQKALTYLMQALNYESKLSDDMTNISGTYLNISIIYSEIDESEPALEYAMKAIRNIEDKYKENDGEINTLIMLYQNIGNLYVKMGNDNEGRRFLTDAYQLAVKHYGVSDTMTINAKNQLEKVRDIKKEKTNPVIEKMINYFEKHMGQSRSKKYPLIHNHTQYQQMNKDINILTHKPKQQSLQQMTDYQLKRKSPSNRAISKTPTKGILLTKTPKRAKFVSASPSKKSFLHQSPSKIMLTSKSKAMISQAFPSQQRLKVKSSKKPTILTKSAYPLIPSDTKIIKTSDKILSFRKNLSIFHKNLDDMLISSVLSNNRQIPYEKYPENIVEKAIIIQKYLHGYFARKKIKKLNDSARIILRKYRDYVKNTKFTNKNFKAKEFSQQFNQSILKKKRDEMRKPKDESIQTCKKTVKKMSFIEKIILIQRHDRDYLQKRAYNNNTF</sequence>
<organism evidence="2 3">
    <name type="scientific">Stentor coeruleus</name>
    <dbReference type="NCBI Taxonomy" id="5963"/>
    <lineage>
        <taxon>Eukaryota</taxon>
        <taxon>Sar</taxon>
        <taxon>Alveolata</taxon>
        <taxon>Ciliophora</taxon>
        <taxon>Postciliodesmatophora</taxon>
        <taxon>Heterotrichea</taxon>
        <taxon>Heterotrichida</taxon>
        <taxon>Stentoridae</taxon>
        <taxon>Stentor</taxon>
    </lineage>
</organism>
<dbReference type="InterPro" id="IPR011990">
    <property type="entry name" value="TPR-like_helical_dom_sf"/>
</dbReference>